<protein>
    <submittedName>
        <fullName evidence="2">Uncharacterized protein</fullName>
    </submittedName>
</protein>
<feature type="region of interest" description="Disordered" evidence="1">
    <location>
        <begin position="1"/>
        <end position="48"/>
    </location>
</feature>
<evidence type="ECO:0000256" key="1">
    <source>
        <dbReference type="SAM" id="MobiDB-lite"/>
    </source>
</evidence>
<evidence type="ECO:0000313" key="3">
    <source>
        <dbReference type="Proteomes" id="UP000233365"/>
    </source>
</evidence>
<dbReference type="EMBL" id="PGTS01000001">
    <property type="protein sequence ID" value="PKR52372.1"/>
    <property type="molecule type" value="Genomic_DNA"/>
</dbReference>
<keyword evidence="3" id="KW-1185">Reference proteome</keyword>
<dbReference type="Proteomes" id="UP000233365">
    <property type="component" value="Unassembled WGS sequence"/>
</dbReference>
<sequence>MDMRKIGAAAQSQPASVDTDGTRLLLTGGKHDGVGCRMPPDAPGCPRMPKAARWARRAEGDTSWNMSRDTSLDIYWNFLGGIAGMVIGEPREVRRAA</sequence>
<proteinExistence type="predicted"/>
<organism evidence="2 3">
    <name type="scientific">Thalassospira povalilytica</name>
    <dbReference type="NCBI Taxonomy" id="732237"/>
    <lineage>
        <taxon>Bacteria</taxon>
        <taxon>Pseudomonadati</taxon>
        <taxon>Pseudomonadota</taxon>
        <taxon>Alphaproteobacteria</taxon>
        <taxon>Rhodospirillales</taxon>
        <taxon>Thalassospiraceae</taxon>
        <taxon>Thalassospira</taxon>
    </lineage>
</organism>
<name>A0ABX4RDN9_9PROT</name>
<comment type="caution">
    <text evidence="2">The sequence shown here is derived from an EMBL/GenBank/DDBJ whole genome shotgun (WGS) entry which is preliminary data.</text>
</comment>
<evidence type="ECO:0000313" key="2">
    <source>
        <dbReference type="EMBL" id="PKR52372.1"/>
    </source>
</evidence>
<gene>
    <name evidence="2" type="ORF">CU041_01845</name>
</gene>
<accession>A0ABX4RDN9</accession>
<reference evidence="2 3" key="1">
    <citation type="submission" date="2017-11" db="EMBL/GenBank/DDBJ databases">
        <title>Biodiversity and function of Thalassospira species in the particle-attached aromatic-hydrocarbon-degrading consortia from the surface seawater of the China South Sea.</title>
        <authorList>
            <person name="Dong C."/>
            <person name="Liu R."/>
            <person name="Shao Z."/>
        </authorList>
    </citation>
    <scope>NUCLEOTIDE SEQUENCE [LARGE SCALE GENOMIC DNA]</scope>
    <source>
        <strain evidence="2 3">139Z-12</strain>
    </source>
</reference>